<dbReference type="Proteomes" id="UP000037696">
    <property type="component" value="Unassembled WGS sequence"/>
</dbReference>
<organism evidence="1 2">
    <name type="scientific">Penicillium nordicum</name>
    <dbReference type="NCBI Taxonomy" id="229535"/>
    <lineage>
        <taxon>Eukaryota</taxon>
        <taxon>Fungi</taxon>
        <taxon>Dikarya</taxon>
        <taxon>Ascomycota</taxon>
        <taxon>Pezizomycotina</taxon>
        <taxon>Eurotiomycetes</taxon>
        <taxon>Eurotiomycetidae</taxon>
        <taxon>Eurotiales</taxon>
        <taxon>Aspergillaceae</taxon>
        <taxon>Penicillium</taxon>
    </lineage>
</organism>
<dbReference type="EMBL" id="LHQQ01000651">
    <property type="protein sequence ID" value="KOS36170.1"/>
    <property type="molecule type" value="Genomic_DNA"/>
</dbReference>
<name>A0A0M8NXG6_9EURO</name>
<sequence>MYSHHEVEVTSSGVAGAPRVHNAPMVLPFQALYNRPGLAEGDLVLRDQDFKDIYVTTAQLYDINITWLLKFPNIFPRRAF</sequence>
<evidence type="ECO:0000313" key="2">
    <source>
        <dbReference type="Proteomes" id="UP000037696"/>
    </source>
</evidence>
<protein>
    <submittedName>
        <fullName evidence="1">Uncharacterized protein</fullName>
    </submittedName>
</protein>
<proteinExistence type="predicted"/>
<comment type="caution">
    <text evidence="1">The sequence shown here is derived from an EMBL/GenBank/DDBJ whole genome shotgun (WGS) entry which is preliminary data.</text>
</comment>
<accession>A0A0M8NXG6</accession>
<dbReference type="AlphaFoldDB" id="A0A0M8NXG6"/>
<evidence type="ECO:0000313" key="1">
    <source>
        <dbReference type="EMBL" id="KOS36170.1"/>
    </source>
</evidence>
<dbReference type="OrthoDB" id="76567at2759"/>
<reference evidence="1 2" key="1">
    <citation type="submission" date="2015-08" db="EMBL/GenBank/DDBJ databases">
        <title>Genome sequencing of Penicillium nordicum.</title>
        <authorList>
            <person name="Nguyen H.D."/>
            <person name="Seifert K.A."/>
        </authorList>
    </citation>
    <scope>NUCLEOTIDE SEQUENCE [LARGE SCALE GENOMIC DNA]</scope>
    <source>
        <strain evidence="1 2">DAOMC 185683</strain>
    </source>
</reference>
<gene>
    <name evidence="1" type="ORF">ACN38_g13118</name>
</gene>
<keyword evidence="2" id="KW-1185">Reference proteome</keyword>